<evidence type="ECO:0000313" key="2">
    <source>
        <dbReference type="EMBL" id="RCV20922.1"/>
    </source>
</evidence>
<dbReference type="AlphaFoldDB" id="A0A368QSN9"/>
<reference evidence="2" key="2">
    <citation type="submission" date="2015-07" db="EMBL/GenBank/DDBJ databases">
        <authorList>
            <person name="Noorani M."/>
        </authorList>
    </citation>
    <scope>NUCLEOTIDE SEQUENCE</scope>
    <source>
        <strain evidence="2">Yugu1</strain>
    </source>
</reference>
<proteinExistence type="predicted"/>
<organism evidence="2">
    <name type="scientific">Setaria italica</name>
    <name type="common">Foxtail millet</name>
    <name type="synonym">Panicum italicum</name>
    <dbReference type="NCBI Taxonomy" id="4555"/>
    <lineage>
        <taxon>Eukaryota</taxon>
        <taxon>Viridiplantae</taxon>
        <taxon>Streptophyta</taxon>
        <taxon>Embryophyta</taxon>
        <taxon>Tracheophyta</taxon>
        <taxon>Spermatophyta</taxon>
        <taxon>Magnoliopsida</taxon>
        <taxon>Liliopsida</taxon>
        <taxon>Poales</taxon>
        <taxon>Poaceae</taxon>
        <taxon>PACMAD clade</taxon>
        <taxon>Panicoideae</taxon>
        <taxon>Panicodae</taxon>
        <taxon>Paniceae</taxon>
        <taxon>Cenchrinae</taxon>
        <taxon>Setaria</taxon>
    </lineage>
</organism>
<gene>
    <name evidence="2" type="ORF">SETIT_4G096900v2</name>
</gene>
<sequence length="189" mass="20678">MMAAGTTVAGTSCQPQRGGHDDARGTAGPQARSASSAATAARWTWRRRARMGSACQATAVRRPWRRVRQRRVRMRGMCTRLRRRAGAPSPPRGPSANLGSCAFMMKLLNVCPSVLLKLKLLVFSPPAAAPVASTDDGRRVLAQQQELQQCLAQRTWTPSPICTRGQGLVHQRMLKLTHPATHQNHPIQT</sequence>
<reference evidence="2" key="1">
    <citation type="journal article" date="2012" name="Nat. Biotechnol.">
        <title>Reference genome sequence of the model plant Setaria.</title>
        <authorList>
            <person name="Bennetzen J.L."/>
            <person name="Schmutz J."/>
            <person name="Wang H."/>
            <person name="Percifield R."/>
            <person name="Hawkins J."/>
            <person name="Pontaroli A.C."/>
            <person name="Estep M."/>
            <person name="Feng L."/>
            <person name="Vaughn J.N."/>
            <person name="Grimwood J."/>
            <person name="Jenkins J."/>
            <person name="Barry K."/>
            <person name="Lindquist E."/>
            <person name="Hellsten U."/>
            <person name="Deshpande S."/>
            <person name="Wang X."/>
            <person name="Wu X."/>
            <person name="Mitros T."/>
            <person name="Triplett J."/>
            <person name="Yang X."/>
            <person name="Ye C.Y."/>
            <person name="Mauro-Herrera M."/>
            <person name="Wang L."/>
            <person name="Li P."/>
            <person name="Sharma M."/>
            <person name="Sharma R."/>
            <person name="Ronald P.C."/>
            <person name="Panaud O."/>
            <person name="Kellogg E.A."/>
            <person name="Brutnell T.P."/>
            <person name="Doust A.N."/>
            <person name="Tuskan G.A."/>
            <person name="Rokhsar D."/>
            <person name="Devos K.M."/>
        </authorList>
    </citation>
    <scope>NUCLEOTIDE SEQUENCE [LARGE SCALE GENOMIC DNA]</scope>
    <source>
        <strain evidence="2">Yugu1</strain>
    </source>
</reference>
<evidence type="ECO:0000256" key="1">
    <source>
        <dbReference type="SAM" id="MobiDB-lite"/>
    </source>
</evidence>
<feature type="region of interest" description="Disordered" evidence="1">
    <location>
        <begin position="1"/>
        <end position="41"/>
    </location>
</feature>
<feature type="compositionally biased region" description="Low complexity" evidence="1">
    <location>
        <begin position="31"/>
        <end position="41"/>
    </location>
</feature>
<accession>A0A368QSN9</accession>
<protein>
    <submittedName>
        <fullName evidence="2">Uncharacterized protein</fullName>
    </submittedName>
</protein>
<name>A0A368QSN9_SETIT</name>
<dbReference type="EMBL" id="CM003531">
    <property type="protein sequence ID" value="RCV20922.1"/>
    <property type="molecule type" value="Genomic_DNA"/>
</dbReference>